<dbReference type="AlphaFoldDB" id="A0A1V9YGH4"/>
<dbReference type="CDD" id="cd08831">
    <property type="entry name" value="ArfGap_ArfGap2_3_like"/>
    <property type="match status" value="1"/>
</dbReference>
<evidence type="ECO:0000256" key="4">
    <source>
        <dbReference type="ARBA" id="ARBA00022833"/>
    </source>
</evidence>
<feature type="compositionally biased region" description="Polar residues" evidence="6">
    <location>
        <begin position="206"/>
        <end position="218"/>
    </location>
</feature>
<keyword evidence="9" id="KW-1185">Reference proteome</keyword>
<dbReference type="GO" id="GO:0008270">
    <property type="term" value="F:zinc ion binding"/>
    <property type="evidence" value="ECO:0007669"/>
    <property type="project" value="UniProtKB-KW"/>
</dbReference>
<dbReference type="PANTHER" id="PTHR45686:SF4">
    <property type="entry name" value="ADP-RIBOSYLATION FACTOR GTPASE ACTIVATING PROTEIN 3, ISOFORM H"/>
    <property type="match status" value="1"/>
</dbReference>
<proteinExistence type="predicted"/>
<dbReference type="PROSITE" id="PS50115">
    <property type="entry name" value="ARFGAP"/>
    <property type="match status" value="1"/>
</dbReference>
<dbReference type="PANTHER" id="PTHR45686">
    <property type="entry name" value="ADP-RIBOSYLATION FACTOR GTPASE ACTIVATING PROTEIN 3, ISOFORM H-RELATED"/>
    <property type="match status" value="1"/>
</dbReference>
<dbReference type="STRING" id="1202772.A0A1V9YGH4"/>
<dbReference type="Pfam" id="PF01412">
    <property type="entry name" value="ArfGap"/>
    <property type="match status" value="1"/>
</dbReference>
<dbReference type="InterPro" id="IPR038508">
    <property type="entry name" value="ArfGAP_dom_sf"/>
</dbReference>
<dbReference type="SUPFAM" id="SSF57863">
    <property type="entry name" value="ArfGap/RecO-like zinc finger"/>
    <property type="match status" value="1"/>
</dbReference>
<keyword evidence="3 5" id="KW-0863">Zinc-finger</keyword>
<dbReference type="SMART" id="SM00105">
    <property type="entry name" value="ArfGap"/>
    <property type="match status" value="1"/>
</dbReference>
<organism evidence="8 9">
    <name type="scientific">Achlya hypogyna</name>
    <name type="common">Oomycete</name>
    <name type="synonym">Protoachlya hypogyna</name>
    <dbReference type="NCBI Taxonomy" id="1202772"/>
    <lineage>
        <taxon>Eukaryota</taxon>
        <taxon>Sar</taxon>
        <taxon>Stramenopiles</taxon>
        <taxon>Oomycota</taxon>
        <taxon>Saprolegniomycetes</taxon>
        <taxon>Saprolegniales</taxon>
        <taxon>Achlyaceae</taxon>
        <taxon>Achlya</taxon>
    </lineage>
</organism>
<gene>
    <name evidence="8" type="ORF">ACHHYP_12648</name>
</gene>
<feature type="domain" description="Arf-GAP" evidence="7">
    <location>
        <begin position="12"/>
        <end position="116"/>
    </location>
</feature>
<evidence type="ECO:0000256" key="1">
    <source>
        <dbReference type="ARBA" id="ARBA00022468"/>
    </source>
</evidence>
<dbReference type="OrthoDB" id="10266696at2759"/>
<dbReference type="InterPro" id="IPR037278">
    <property type="entry name" value="ARFGAP/RecO"/>
</dbReference>
<dbReference type="Proteomes" id="UP000243579">
    <property type="component" value="Unassembled WGS sequence"/>
</dbReference>
<dbReference type="GO" id="GO:0005096">
    <property type="term" value="F:GTPase activator activity"/>
    <property type="evidence" value="ECO:0007669"/>
    <property type="project" value="UniProtKB-KW"/>
</dbReference>
<feature type="compositionally biased region" description="Low complexity" evidence="6">
    <location>
        <begin position="221"/>
        <end position="233"/>
    </location>
</feature>
<feature type="region of interest" description="Disordered" evidence="6">
    <location>
        <begin position="201"/>
        <end position="233"/>
    </location>
</feature>
<dbReference type="GO" id="GO:0048205">
    <property type="term" value="P:COPI coating of Golgi vesicle"/>
    <property type="evidence" value="ECO:0007669"/>
    <property type="project" value="TreeGrafter"/>
</dbReference>
<accession>A0A1V9YGH4</accession>
<keyword evidence="1" id="KW-0343">GTPase activation</keyword>
<evidence type="ECO:0000256" key="6">
    <source>
        <dbReference type="SAM" id="MobiDB-lite"/>
    </source>
</evidence>
<evidence type="ECO:0000256" key="3">
    <source>
        <dbReference type="ARBA" id="ARBA00022771"/>
    </source>
</evidence>
<feature type="region of interest" description="Disordered" evidence="6">
    <location>
        <begin position="172"/>
        <end position="191"/>
    </location>
</feature>
<dbReference type="InterPro" id="IPR001164">
    <property type="entry name" value="ArfGAP_dom"/>
</dbReference>
<evidence type="ECO:0000256" key="5">
    <source>
        <dbReference type="PROSITE-ProRule" id="PRU00288"/>
    </source>
</evidence>
<evidence type="ECO:0000256" key="2">
    <source>
        <dbReference type="ARBA" id="ARBA00022723"/>
    </source>
</evidence>
<name>A0A1V9YGH4_ACHHY</name>
<keyword evidence="2" id="KW-0479">Metal-binding</keyword>
<dbReference type="PRINTS" id="PR00405">
    <property type="entry name" value="REVINTRACTNG"/>
</dbReference>
<protein>
    <submittedName>
        <fullName evidence="8">ADP-ribosylation factor GTPase-activating protein</fullName>
    </submittedName>
</protein>
<dbReference type="EMBL" id="JNBR01001832">
    <property type="protein sequence ID" value="OQR84835.1"/>
    <property type="molecule type" value="Genomic_DNA"/>
</dbReference>
<sequence length="409" mass="44126">MTTKYVTHEVRDKFFQEQRAAAANKICFDCDRRGPTWATVSFGIFMCLDCSGYHRRLGVHVSFVRSTDMDEWTEEQLLTMQLGGNNEARKFFKQHGVTDMMNIDEKYKTKAATLYKAQLAKKVQTGSFDTARYSTVEASSAATVPGDLDDLVKMVGAGEVAAAPAYTLPPAPSRITAPSTKSAETPAPGLLDTNRPVVLLGGGGDSASTTPSTITSKLSSRRTTGTTATKRASTRLGATKVTSNFDDFDSIPFSNPKPSPAEVAASKQVDDDEALARAIQKADEEALSQGLKATHVSVRPQTLTAAAAPEAKTALDKYKNSKSISSANYFAGEDVGADREKIRQFSGAQAISSDMYYGNGSERPRSASMEAADEAAYQLEQLKSQVSDKAAKLKSMTSNFFSDLQNRYG</sequence>
<dbReference type="GO" id="GO:0000139">
    <property type="term" value="C:Golgi membrane"/>
    <property type="evidence" value="ECO:0007669"/>
    <property type="project" value="GOC"/>
</dbReference>
<keyword evidence="4" id="KW-0862">Zinc</keyword>
<evidence type="ECO:0000313" key="9">
    <source>
        <dbReference type="Proteomes" id="UP000243579"/>
    </source>
</evidence>
<dbReference type="Gene3D" id="1.10.220.150">
    <property type="entry name" value="Arf GTPase activating protein"/>
    <property type="match status" value="1"/>
</dbReference>
<reference evidence="8 9" key="1">
    <citation type="journal article" date="2014" name="Genome Biol. Evol.">
        <title>The secreted proteins of Achlya hypogyna and Thraustotheca clavata identify the ancestral oomycete secretome and reveal gene acquisitions by horizontal gene transfer.</title>
        <authorList>
            <person name="Misner I."/>
            <person name="Blouin N."/>
            <person name="Leonard G."/>
            <person name="Richards T.A."/>
            <person name="Lane C.E."/>
        </authorList>
    </citation>
    <scope>NUCLEOTIDE SEQUENCE [LARGE SCALE GENOMIC DNA]</scope>
    <source>
        <strain evidence="8 9">ATCC 48635</strain>
    </source>
</reference>
<comment type="caution">
    <text evidence="8">The sequence shown here is derived from an EMBL/GenBank/DDBJ whole genome shotgun (WGS) entry which is preliminary data.</text>
</comment>
<evidence type="ECO:0000313" key="8">
    <source>
        <dbReference type="EMBL" id="OQR84835.1"/>
    </source>
</evidence>
<evidence type="ECO:0000259" key="7">
    <source>
        <dbReference type="PROSITE" id="PS50115"/>
    </source>
</evidence>